<feature type="domain" description="SHOCT" evidence="2">
    <location>
        <begin position="54"/>
        <end position="79"/>
    </location>
</feature>
<feature type="transmembrane region" description="Helical" evidence="1">
    <location>
        <begin position="12"/>
        <end position="41"/>
    </location>
</feature>
<evidence type="ECO:0000259" key="2">
    <source>
        <dbReference type="Pfam" id="PF09851"/>
    </source>
</evidence>
<dbReference type="InterPro" id="IPR018649">
    <property type="entry name" value="SHOCT"/>
</dbReference>
<dbReference type="STRING" id="1801990.A2V69_03710"/>
<evidence type="ECO:0000313" key="4">
    <source>
        <dbReference type="Proteomes" id="UP000177810"/>
    </source>
</evidence>
<organism evidence="3 4">
    <name type="scientific">Candidatus Portnoybacteria bacterium RBG_13_40_8</name>
    <dbReference type="NCBI Taxonomy" id="1801990"/>
    <lineage>
        <taxon>Bacteria</taxon>
        <taxon>Candidatus Portnoyibacteriota</taxon>
    </lineage>
</organism>
<keyword evidence="1" id="KW-1133">Transmembrane helix</keyword>
<keyword evidence="1" id="KW-0812">Transmembrane</keyword>
<evidence type="ECO:0000256" key="1">
    <source>
        <dbReference type="SAM" id="Phobius"/>
    </source>
</evidence>
<proteinExistence type="predicted"/>
<dbReference type="Proteomes" id="UP000177810">
    <property type="component" value="Unassembled WGS sequence"/>
</dbReference>
<dbReference type="Pfam" id="PF09851">
    <property type="entry name" value="SHOCT"/>
    <property type="match status" value="1"/>
</dbReference>
<accession>A0A1G2F3X7</accession>
<dbReference type="AlphaFoldDB" id="A0A1G2F3X7"/>
<dbReference type="EMBL" id="MHMT01000015">
    <property type="protein sequence ID" value="OGZ32693.1"/>
    <property type="molecule type" value="Genomic_DNA"/>
</dbReference>
<evidence type="ECO:0000313" key="3">
    <source>
        <dbReference type="EMBL" id="OGZ32693.1"/>
    </source>
</evidence>
<comment type="caution">
    <text evidence="3">The sequence shown here is derived from an EMBL/GenBank/DDBJ whole genome shotgun (WGS) entry which is preliminary data.</text>
</comment>
<reference evidence="3 4" key="1">
    <citation type="journal article" date="2016" name="Nat. Commun.">
        <title>Thousands of microbial genomes shed light on interconnected biogeochemical processes in an aquifer system.</title>
        <authorList>
            <person name="Anantharaman K."/>
            <person name="Brown C.T."/>
            <person name="Hug L.A."/>
            <person name="Sharon I."/>
            <person name="Castelle C.J."/>
            <person name="Probst A.J."/>
            <person name="Thomas B.C."/>
            <person name="Singh A."/>
            <person name="Wilkins M.J."/>
            <person name="Karaoz U."/>
            <person name="Brodie E.L."/>
            <person name="Williams K.H."/>
            <person name="Hubbard S.S."/>
            <person name="Banfield J.F."/>
        </authorList>
    </citation>
    <scope>NUCLEOTIDE SEQUENCE [LARGE SCALE GENOMIC DNA]</scope>
</reference>
<keyword evidence="1" id="KW-0472">Membrane</keyword>
<sequence length="79" mass="9565">MMWNFSNNPMGWFGFGFGWIFMILFWGLIVWGLIVFIRWIGKQGEREDKSRSVLEILKERYAKGEINKEEFEEKKKDLL</sequence>
<protein>
    <recommendedName>
        <fullName evidence="2">SHOCT domain-containing protein</fullName>
    </recommendedName>
</protein>
<gene>
    <name evidence="3" type="ORF">A2V69_03710</name>
</gene>
<name>A0A1G2F3X7_9BACT</name>